<gene>
    <name evidence="1" type="ORF">DCAF_LOCUS15927</name>
</gene>
<dbReference type="EMBL" id="CAWUPB010001160">
    <property type="protein sequence ID" value="CAK7340838.1"/>
    <property type="molecule type" value="Genomic_DNA"/>
</dbReference>
<protein>
    <submittedName>
        <fullName evidence="1">Uncharacterized protein</fullName>
    </submittedName>
</protein>
<name>A0AAV1RZ09_9ROSI</name>
<comment type="caution">
    <text evidence="1">The sequence shown here is derived from an EMBL/GenBank/DDBJ whole genome shotgun (WGS) entry which is preliminary data.</text>
</comment>
<accession>A0AAV1RZ09</accession>
<evidence type="ECO:0000313" key="2">
    <source>
        <dbReference type="Proteomes" id="UP001314170"/>
    </source>
</evidence>
<sequence length="82" mass="8290">MLFVELQKLHLPEVTSFHHGEGEVVFVGEVGEAVVAGEVVLVGVAVGEGDSCTVGRVIAAAMVGAAVVNGMPVLEGAVTTMD</sequence>
<dbReference type="AlphaFoldDB" id="A0AAV1RZ09"/>
<evidence type="ECO:0000313" key="1">
    <source>
        <dbReference type="EMBL" id="CAK7340838.1"/>
    </source>
</evidence>
<organism evidence="1 2">
    <name type="scientific">Dovyalis caffra</name>
    <dbReference type="NCBI Taxonomy" id="77055"/>
    <lineage>
        <taxon>Eukaryota</taxon>
        <taxon>Viridiplantae</taxon>
        <taxon>Streptophyta</taxon>
        <taxon>Embryophyta</taxon>
        <taxon>Tracheophyta</taxon>
        <taxon>Spermatophyta</taxon>
        <taxon>Magnoliopsida</taxon>
        <taxon>eudicotyledons</taxon>
        <taxon>Gunneridae</taxon>
        <taxon>Pentapetalae</taxon>
        <taxon>rosids</taxon>
        <taxon>fabids</taxon>
        <taxon>Malpighiales</taxon>
        <taxon>Salicaceae</taxon>
        <taxon>Flacourtieae</taxon>
        <taxon>Dovyalis</taxon>
    </lineage>
</organism>
<keyword evidence="2" id="KW-1185">Reference proteome</keyword>
<dbReference type="Proteomes" id="UP001314170">
    <property type="component" value="Unassembled WGS sequence"/>
</dbReference>
<reference evidence="1 2" key="1">
    <citation type="submission" date="2024-01" db="EMBL/GenBank/DDBJ databases">
        <authorList>
            <person name="Waweru B."/>
        </authorList>
    </citation>
    <scope>NUCLEOTIDE SEQUENCE [LARGE SCALE GENOMIC DNA]</scope>
</reference>
<proteinExistence type="predicted"/>